<dbReference type="InterPro" id="IPR036724">
    <property type="entry name" value="Cobalamin-bd_sf"/>
</dbReference>
<dbReference type="PANTHER" id="PTHR43409:SF7">
    <property type="entry name" value="BLL1977 PROTEIN"/>
    <property type="match status" value="1"/>
</dbReference>
<feature type="domain" description="B12-binding" evidence="6">
    <location>
        <begin position="1"/>
        <end position="117"/>
    </location>
</feature>
<dbReference type="Pfam" id="PF02310">
    <property type="entry name" value="B12-binding"/>
    <property type="match status" value="1"/>
</dbReference>
<feature type="non-terminal residue" evidence="7">
    <location>
        <position position="117"/>
    </location>
</feature>
<proteinExistence type="predicted"/>
<reference evidence="7" key="1">
    <citation type="journal article" date="2014" name="Front. Microbiol.">
        <title>High frequency of phylogenetically diverse reductive dehalogenase-homologous genes in deep subseafloor sedimentary metagenomes.</title>
        <authorList>
            <person name="Kawai M."/>
            <person name="Futagami T."/>
            <person name="Toyoda A."/>
            <person name="Takaki Y."/>
            <person name="Nishi S."/>
            <person name="Hori S."/>
            <person name="Arai W."/>
            <person name="Tsubouchi T."/>
            <person name="Morono Y."/>
            <person name="Uchiyama I."/>
            <person name="Ito T."/>
            <person name="Fujiyama A."/>
            <person name="Inagaki F."/>
            <person name="Takami H."/>
        </authorList>
    </citation>
    <scope>NUCLEOTIDE SEQUENCE</scope>
    <source>
        <strain evidence="7">Expedition CK06-06</strain>
    </source>
</reference>
<dbReference type="GO" id="GO:0005829">
    <property type="term" value="C:cytosol"/>
    <property type="evidence" value="ECO:0007669"/>
    <property type="project" value="TreeGrafter"/>
</dbReference>
<keyword evidence="4" id="KW-0408">Iron</keyword>
<dbReference type="InterPro" id="IPR051198">
    <property type="entry name" value="BchE-like"/>
</dbReference>
<dbReference type="Gene3D" id="3.40.50.280">
    <property type="entry name" value="Cobalamin-binding domain"/>
    <property type="match status" value="1"/>
</dbReference>
<keyword evidence="2" id="KW-0949">S-adenosyl-L-methionine</keyword>
<gene>
    <name evidence="7" type="ORF">S01H1_60913</name>
</gene>
<evidence type="ECO:0000256" key="4">
    <source>
        <dbReference type="ARBA" id="ARBA00023004"/>
    </source>
</evidence>
<dbReference type="GO" id="GO:0046872">
    <property type="term" value="F:metal ion binding"/>
    <property type="evidence" value="ECO:0007669"/>
    <property type="project" value="UniProtKB-KW"/>
</dbReference>
<keyword evidence="3" id="KW-0479">Metal-binding</keyword>
<keyword evidence="5" id="KW-0411">Iron-sulfur</keyword>
<comment type="caution">
    <text evidence="7">The sequence shown here is derived from an EMBL/GenBank/DDBJ whole genome shotgun (WGS) entry which is preliminary data.</text>
</comment>
<organism evidence="7">
    <name type="scientific">marine sediment metagenome</name>
    <dbReference type="NCBI Taxonomy" id="412755"/>
    <lineage>
        <taxon>unclassified sequences</taxon>
        <taxon>metagenomes</taxon>
        <taxon>ecological metagenomes</taxon>
    </lineage>
</organism>
<dbReference type="InterPro" id="IPR006158">
    <property type="entry name" value="Cobalamin-bd"/>
</dbReference>
<comment type="cofactor">
    <cofactor evidence="1">
        <name>[4Fe-4S] cluster</name>
        <dbReference type="ChEBI" id="CHEBI:49883"/>
    </cofactor>
</comment>
<dbReference type="SUPFAM" id="SSF52242">
    <property type="entry name" value="Cobalamin (vitamin B12)-binding domain"/>
    <property type="match status" value="1"/>
</dbReference>
<dbReference type="GO" id="GO:0051536">
    <property type="term" value="F:iron-sulfur cluster binding"/>
    <property type="evidence" value="ECO:0007669"/>
    <property type="project" value="UniProtKB-KW"/>
</dbReference>
<evidence type="ECO:0000256" key="3">
    <source>
        <dbReference type="ARBA" id="ARBA00022723"/>
    </source>
</evidence>
<dbReference type="GO" id="GO:0031419">
    <property type="term" value="F:cobalamin binding"/>
    <property type="evidence" value="ECO:0007669"/>
    <property type="project" value="InterPro"/>
</dbReference>
<dbReference type="PANTHER" id="PTHR43409">
    <property type="entry name" value="ANAEROBIC MAGNESIUM-PROTOPORPHYRIN IX MONOMETHYL ESTER CYCLASE-RELATED"/>
    <property type="match status" value="1"/>
</dbReference>
<protein>
    <recommendedName>
        <fullName evidence="6">B12-binding domain-containing protein</fullName>
    </recommendedName>
</protein>
<name>X0XHD6_9ZZZZ</name>
<dbReference type="PROSITE" id="PS51332">
    <property type="entry name" value="B12_BINDING"/>
    <property type="match status" value="1"/>
</dbReference>
<evidence type="ECO:0000313" key="7">
    <source>
        <dbReference type="EMBL" id="GAG24366.1"/>
    </source>
</evidence>
<evidence type="ECO:0000256" key="5">
    <source>
        <dbReference type="ARBA" id="ARBA00023014"/>
    </source>
</evidence>
<sequence length="117" mass="13203">MKILLVFPRVEHGQTTVKDKKTWNAIIFGNPIITLPHIASITPGKHDIKIANENYMNIDFDEDVDIVGISCYTMTAPRVYQIADEFRKRGKKVVLGGYHPTAMPDEAIQHADSIVLR</sequence>
<evidence type="ECO:0000259" key="6">
    <source>
        <dbReference type="PROSITE" id="PS51332"/>
    </source>
</evidence>
<accession>X0XHD6</accession>
<dbReference type="AlphaFoldDB" id="X0XHD6"/>
<evidence type="ECO:0000256" key="1">
    <source>
        <dbReference type="ARBA" id="ARBA00001966"/>
    </source>
</evidence>
<evidence type="ECO:0000256" key="2">
    <source>
        <dbReference type="ARBA" id="ARBA00022691"/>
    </source>
</evidence>
<dbReference type="EMBL" id="BARS01039909">
    <property type="protein sequence ID" value="GAG24366.1"/>
    <property type="molecule type" value="Genomic_DNA"/>
</dbReference>